<dbReference type="Pfam" id="PF20042">
    <property type="entry name" value="DUF6444"/>
    <property type="match status" value="1"/>
</dbReference>
<evidence type="ECO:0000259" key="4">
    <source>
        <dbReference type="Pfam" id="PF20042"/>
    </source>
</evidence>
<feature type="domain" description="Transposase IS66 zinc-finger binding" evidence="3">
    <location>
        <begin position="119"/>
        <end position="163"/>
    </location>
</feature>
<protein>
    <submittedName>
        <fullName evidence="5">Transposase</fullName>
    </submittedName>
</protein>
<feature type="domain" description="Transposase IS66 central" evidence="2">
    <location>
        <begin position="179"/>
        <end position="264"/>
    </location>
</feature>
<accession>R4FCG7</accession>
<evidence type="ECO:0000313" key="6">
    <source>
        <dbReference type="Proteomes" id="UP000013057"/>
    </source>
</evidence>
<dbReference type="Gene3D" id="1.20.5.1700">
    <property type="match status" value="1"/>
</dbReference>
<evidence type="ECO:0000256" key="1">
    <source>
        <dbReference type="SAM" id="MobiDB-lite"/>
    </source>
</evidence>
<dbReference type="PANTHER" id="PTHR33678:SF1">
    <property type="entry name" value="BLL1576 PROTEIN"/>
    <property type="match status" value="1"/>
</dbReference>
<gene>
    <name evidence="5" type="ORF">KN10_0941</name>
</gene>
<dbReference type="Proteomes" id="UP000013057">
    <property type="component" value="Unassembled WGS sequence"/>
</dbReference>
<dbReference type="PANTHER" id="PTHR33678">
    <property type="entry name" value="BLL1576 PROTEIN"/>
    <property type="match status" value="1"/>
</dbReference>
<dbReference type="InterPro" id="IPR024474">
    <property type="entry name" value="Znf_dom_IS66"/>
</dbReference>
<feature type="domain" description="DUF6444" evidence="4">
    <location>
        <begin position="34"/>
        <end position="102"/>
    </location>
</feature>
<name>R4FCG7_9BACL</name>
<organism evidence="5 6">
    <name type="scientific">Anoxybacillus flavithermus NBRC 109594</name>
    <dbReference type="NCBI Taxonomy" id="1315967"/>
    <lineage>
        <taxon>Bacteria</taxon>
        <taxon>Bacillati</taxon>
        <taxon>Bacillota</taxon>
        <taxon>Bacilli</taxon>
        <taxon>Bacillales</taxon>
        <taxon>Anoxybacillaceae</taxon>
        <taxon>Anoxybacillus</taxon>
    </lineage>
</organism>
<evidence type="ECO:0000259" key="3">
    <source>
        <dbReference type="Pfam" id="PF13005"/>
    </source>
</evidence>
<dbReference type="Pfam" id="PF03050">
    <property type="entry name" value="DDE_Tnp_IS66"/>
    <property type="match status" value="1"/>
</dbReference>
<evidence type="ECO:0000313" key="5">
    <source>
        <dbReference type="EMBL" id="GAC90505.1"/>
    </source>
</evidence>
<reference evidence="6" key="1">
    <citation type="journal article" date="2013" name="Genome">
        <title>Draft Genome Sequence of a Thermophilic Member of the Bacillaceae, Anoxybacillus flavithermus Strain Kn10, Isolated from the Kan-nawa Hot Spring in Japan.</title>
        <authorList>
            <person name="Matsutani M."/>
            <person name="Shirakihara Y."/>
            <person name="Imada K."/>
            <person name="Yakushi T."/>
            <person name="Matsushita K."/>
        </authorList>
    </citation>
    <scope>NUCLEOTIDE SEQUENCE [LARGE SCALE GENOMIC DNA]</scope>
    <source>
        <strain evidence="6">NBRC 109594</strain>
    </source>
</reference>
<dbReference type="Pfam" id="PF13005">
    <property type="entry name" value="zf-IS66"/>
    <property type="match status" value="1"/>
</dbReference>
<dbReference type="InterPro" id="IPR052344">
    <property type="entry name" value="Transposase-related"/>
</dbReference>
<dbReference type="AlphaFoldDB" id="R4FCG7"/>
<evidence type="ECO:0000259" key="2">
    <source>
        <dbReference type="Pfam" id="PF03050"/>
    </source>
</evidence>
<proteinExistence type="predicted"/>
<comment type="caution">
    <text evidence="5">The sequence shown here is derived from an EMBL/GenBank/DDBJ whole genome shotgun (WGS) entry which is preliminary data.</text>
</comment>
<feature type="region of interest" description="Disordered" evidence="1">
    <location>
        <begin position="60"/>
        <end position="100"/>
    </location>
</feature>
<sequence>MNRMLTVQQAVFTVESLIGKVQQQKQLIHQLVQENEHLRHEIKQLRKENEQLKYRVQELEARTKKNSSNSHLPPSSDRFHTHSSRKPSGNKPGGQEGHQGTTLRQVEHPHHRIVHRVHTCQGCGASLCEVKPFKVDVRQVFDLPPVTIEVTQHEREVKSCPHCRCVQQAEFPSHVTNPVQYGPRLTALVVYLHHIQLIPYKRLSDTIEALYQHSVSTGTLANMVKRGCEALESNMDIIEDALLESNIPHVDETSLRIEGKLAWMSHVHRDIHTWLLTLLVERKRPMTSGFFPDIKER</sequence>
<dbReference type="InterPro" id="IPR004291">
    <property type="entry name" value="Transposase_IS66_central"/>
</dbReference>
<dbReference type="InterPro" id="IPR045618">
    <property type="entry name" value="DUF6444"/>
</dbReference>
<dbReference type="EMBL" id="BARH01000006">
    <property type="protein sequence ID" value="GAC90505.1"/>
    <property type="molecule type" value="Genomic_DNA"/>
</dbReference>